<dbReference type="SUPFAM" id="SSF53474">
    <property type="entry name" value="alpha/beta-Hydrolases"/>
    <property type="match status" value="1"/>
</dbReference>
<dbReference type="AlphaFoldDB" id="A0A2T0ZGE3"/>
<dbReference type="GO" id="GO:0008236">
    <property type="term" value="F:serine-type peptidase activity"/>
    <property type="evidence" value="ECO:0007669"/>
    <property type="project" value="InterPro"/>
</dbReference>
<feature type="domain" description="Peptidase S9 prolyl oligopeptidase catalytic" evidence="1">
    <location>
        <begin position="425"/>
        <end position="632"/>
    </location>
</feature>
<keyword evidence="2" id="KW-0031">Aminopeptidase</keyword>
<name>A0A2T0ZGE3_9ACTN</name>
<dbReference type="RefSeq" id="WP_106350764.1">
    <property type="nucleotide sequence ID" value="NZ_PVUE01000022.1"/>
</dbReference>
<dbReference type="SUPFAM" id="SSF82171">
    <property type="entry name" value="DPP6 N-terminal domain-like"/>
    <property type="match status" value="1"/>
</dbReference>
<dbReference type="PANTHER" id="PTHR43056">
    <property type="entry name" value="PEPTIDASE S9 PROLYL OLIGOPEPTIDASE"/>
    <property type="match status" value="1"/>
</dbReference>
<keyword evidence="2" id="KW-0645">Protease</keyword>
<dbReference type="InterPro" id="IPR001375">
    <property type="entry name" value="Peptidase_S9_cat"/>
</dbReference>
<gene>
    <name evidence="2" type="ORF">CLV47_12258</name>
</gene>
<dbReference type="InterPro" id="IPR029058">
    <property type="entry name" value="AB_hydrolase_fold"/>
</dbReference>
<evidence type="ECO:0000259" key="1">
    <source>
        <dbReference type="Pfam" id="PF00326"/>
    </source>
</evidence>
<comment type="caution">
    <text evidence="2">The sequence shown here is derived from an EMBL/GenBank/DDBJ whole genome shotgun (WGS) entry which is preliminary data.</text>
</comment>
<sequence>MITPTPYGTWPSSITPERLAGDSVKLSSVNCDGDTVYWLESRSDNNGRPALVRRTAGGPARPVLASTFALMTGVHEYGGGAYGVRDGVVVFSNFPDARLWRFGPGDTEPVAITPAATLTHKARYADIQVYPDLGVVLAVRENHLTSTREPLNEIVEIPLYGDNPDPGTVITPASDFVSGPSLSPDRSRLAWVAWDHPDMPWDTSRVQVAAYHRGSMISGRTVVAGGPDEAAGQPRWLPDGRLVFVSDRTGWSNLYLFNDDEVEPLHPLDAEFAAPQWSLGMASFAVLDERTIACHWSEAGTARLGVLDTDTRELRDLGLDIADATHLAAGAGRIVAVLAFHDRPSAVTSLDPVDGRTVDLQRAGPAPTAPVSRAQPVEWVTTDNEICHGYFYPPAGERQTEAPQAPPPPLLVNVHGGPTAAALPAYSLHAQFWTSRGFALLDVNYRGSSGYGRAYREKLRGNWGLVDVADCVSGALSLADGGQVDRHRIAIRGSSAGGYTVLRALSTTETFAAGASHFGVADLELLAKDTHKFESSYLDGLIGPYPRAAATFRERSPLHNAAEITAPILLLQGLEDKVVPPNQAQAMVHAIEERGGTVELVEFADEGHGFRFASSIKRTYEAELSFYLDVFDLQPEPGGRRSVF</sequence>
<reference evidence="2 3" key="1">
    <citation type="submission" date="2018-03" db="EMBL/GenBank/DDBJ databases">
        <title>Genomic Encyclopedia of Archaeal and Bacterial Type Strains, Phase II (KMG-II): from individual species to whole genera.</title>
        <authorList>
            <person name="Goeker M."/>
        </authorList>
    </citation>
    <scope>NUCLEOTIDE SEQUENCE [LARGE SCALE GENOMIC DNA]</scope>
    <source>
        <strain evidence="2 3">DSM 100065</strain>
    </source>
</reference>
<dbReference type="Pfam" id="PF07676">
    <property type="entry name" value="PD40"/>
    <property type="match status" value="1"/>
</dbReference>
<keyword evidence="3" id="KW-1185">Reference proteome</keyword>
<dbReference type="GO" id="GO:0004177">
    <property type="term" value="F:aminopeptidase activity"/>
    <property type="evidence" value="ECO:0007669"/>
    <property type="project" value="UniProtKB-KW"/>
</dbReference>
<protein>
    <submittedName>
        <fullName evidence="2">Dipeptidyl aminopeptidase/acylaminoacyl peptidase</fullName>
    </submittedName>
</protein>
<organism evidence="2 3">
    <name type="scientific">Antricoccus suffuscus</name>
    <dbReference type="NCBI Taxonomy" id="1629062"/>
    <lineage>
        <taxon>Bacteria</taxon>
        <taxon>Bacillati</taxon>
        <taxon>Actinomycetota</taxon>
        <taxon>Actinomycetes</taxon>
        <taxon>Geodermatophilales</taxon>
        <taxon>Antricoccaceae</taxon>
        <taxon>Antricoccus</taxon>
    </lineage>
</organism>
<dbReference type="InterPro" id="IPR050585">
    <property type="entry name" value="Xaa-Pro_dipeptidyl-ppase/CocE"/>
</dbReference>
<accession>A0A2T0ZGE3</accession>
<dbReference type="Pfam" id="PF00326">
    <property type="entry name" value="Peptidase_S9"/>
    <property type="match status" value="1"/>
</dbReference>
<dbReference type="InterPro" id="IPR011042">
    <property type="entry name" value="6-blade_b-propeller_TolB-like"/>
</dbReference>
<dbReference type="Gene3D" id="3.40.50.1820">
    <property type="entry name" value="alpha/beta hydrolase"/>
    <property type="match status" value="1"/>
</dbReference>
<evidence type="ECO:0000313" key="2">
    <source>
        <dbReference type="EMBL" id="PRZ35238.1"/>
    </source>
</evidence>
<dbReference type="Gene3D" id="2.120.10.30">
    <property type="entry name" value="TolB, C-terminal domain"/>
    <property type="match status" value="1"/>
</dbReference>
<keyword evidence="2" id="KW-0378">Hydrolase</keyword>
<proteinExistence type="predicted"/>
<dbReference type="InterPro" id="IPR011659">
    <property type="entry name" value="WD40"/>
</dbReference>
<dbReference type="Proteomes" id="UP000237752">
    <property type="component" value="Unassembled WGS sequence"/>
</dbReference>
<dbReference type="EMBL" id="PVUE01000022">
    <property type="protein sequence ID" value="PRZ35238.1"/>
    <property type="molecule type" value="Genomic_DNA"/>
</dbReference>
<dbReference type="OrthoDB" id="128799at2"/>
<dbReference type="PANTHER" id="PTHR43056:SF5">
    <property type="entry name" value="PEPTIDASE S9 PROLYL OLIGOPEPTIDASE CATALYTIC DOMAIN-CONTAINING PROTEIN"/>
    <property type="match status" value="1"/>
</dbReference>
<evidence type="ECO:0000313" key="3">
    <source>
        <dbReference type="Proteomes" id="UP000237752"/>
    </source>
</evidence>
<dbReference type="GO" id="GO:0006508">
    <property type="term" value="P:proteolysis"/>
    <property type="evidence" value="ECO:0007669"/>
    <property type="project" value="InterPro"/>
</dbReference>